<keyword evidence="2" id="KW-0677">Repeat</keyword>
<name>A0A167PFV0_9HYPO</name>
<feature type="region of interest" description="Disordered" evidence="5">
    <location>
        <begin position="836"/>
        <end position="875"/>
    </location>
</feature>
<evidence type="ECO:0000256" key="5">
    <source>
        <dbReference type="SAM" id="MobiDB-lite"/>
    </source>
</evidence>
<sequence>MPMLERTAAGLEPCSLQRLLPRAAKPGETTSRALHTTFWQQGAPDVELAQACRGLVASASLRDYYLDMFTPNPATTEPLNASIFLLDFLYPRGALSFMRKLSAGVLDRRGPPASLPSSSTGGGGAASQNLSRPYSSRFSSSAAVGLPSSPSPPHGLDATAMSSAALADRDFGVPPSDRGTSWVQSQKLARSAGSAKAGRRSAAEQEAGLKALDEVLQQTPRADFTDAFDRAWYLYKQLDFGADDAVAWGHKIVLFLVASTRQSEAQRILRIFSAVDPALWHADVVAGAIKAQLTLRHRAEAVSIFKRSKAAEADGTVTVPGFGPLLASAFETRSWHLLAEIWAAFKEKTERTTTTTNELRELARIPNYRDAFFAFSAFLDGSSEPERGMESVDDVRRADQPMRTADEADRDRTVLRDKEFYRPLLGASLHLIEPPELYPFVRRLQSARIYESFIHVAIHAKHTDLAAQAYSEYRQLPGYKPRYQTLETMVREVYYPDNAHGMEDVLKDWYSVRGRLTYWGYQKYLSFYAARGDVTSVYRLWNEFTDIFPGAITDGEDTFAHLLKAHTVRGDRKKVDQVFFDIKDKYGVTPNLICWNIRLHAHASRGRFVEAIRVFEDLCAAVAPDDYSFGTIMALVGSRGDLALVLDLYGLAQKCGVRITEAILAPIVEAYCQNDQHAEAERLCIAATMQRRARPPAAAAAKKTMLYTSLWNTLLLHHGYRHDLVTVNRLLQTMTRLDVAYDDGTYSALLFALAQCRQPRRALELLRAAKTDGLFRPTAHHYTLLMMAYLRSQQPHRALQVNRLMHHLGFQRSTEQIQLVIKAFSRWQEYPPGYNAAGVEDSPADEVANPVGGDAATETKTKGADPAATRRPRANPVDRRELFAKALREFQRSLDAAPTVEDDDTCNSNVGHHREQSGSARTDAAAAAAPPLDRGAARLPLGAVRRFSFVMFLLVQARDFQGVEEVVELYRAVAPADERQAPLPLKLCNALLLADFYEGRFERAKETWRYVLQRTKAYGQPQSLADTRLEAILNQRAAAGTAGATTVSTGEADTNRGGHPSRLSNLDDPTTTDSASLSSSSNTTSRPRIVAGLQYGLVDPLKTMQRLYTAARDPDGLVRLVHEDVLGNGFRLDNKNWNHYVQNLARLGRMDAAFATCEEQLMGRWSGFAVLRARRRRKPGESVPGGGDPVELPLTFGGLLPADEITASNVDDHNDNGSNGNGNSNSNDNDNMQPRSKTADSARLPRTQQILEGAPRYPRPMAYTFMVLTKAYLELERAAPWSSDAERQFLALAQRCPKTVHAVRTMVRMNSRIEGRVFGGGTGIGGAEDGVDNDGNADRLDNNRDVRKGANVASPENVDTVNDHFWAGALST</sequence>
<dbReference type="OrthoDB" id="185373at2759"/>
<reference evidence="6 7" key="1">
    <citation type="journal article" date="2016" name="Genome Biol. Evol.">
        <title>Divergent and convergent evolution of fungal pathogenicity.</title>
        <authorList>
            <person name="Shang Y."/>
            <person name="Xiao G."/>
            <person name="Zheng P."/>
            <person name="Cen K."/>
            <person name="Zhan S."/>
            <person name="Wang C."/>
        </authorList>
    </citation>
    <scope>NUCLEOTIDE SEQUENCE [LARGE SCALE GENOMIC DNA]</scope>
    <source>
        <strain evidence="6 7">RCEF 264</strain>
    </source>
</reference>
<evidence type="ECO:0000256" key="4">
    <source>
        <dbReference type="ARBA" id="ARBA00044511"/>
    </source>
</evidence>
<dbReference type="Proteomes" id="UP000076874">
    <property type="component" value="Unassembled WGS sequence"/>
</dbReference>
<dbReference type="PANTHER" id="PTHR47447:SF27">
    <property type="entry name" value="PENTACOTRIPEPTIDE-REPEAT REGION OF PRORP DOMAIN-CONTAINING PROTEIN"/>
    <property type="match status" value="1"/>
</dbReference>
<comment type="function">
    <text evidence="3">Regulates mitochondrial small subunit maturation by controlling 15S rRNA 5'-end processing. Localizes to the 5' precursor of the 15S rRNA in a position that is subsequently occupied by mS47 in the mature yeast mtSSU. Uses structure and sequence-specific RNA recognition, binding to a single-stranded region of the precursor and specifically recognizing bases -6 to -1. The exchange of Ccm1 for mS47 is coupled to the irreversible removal of precursor rRNA that is accompanied by conformational changes of the mitoribosomal proteins uS5m and mS26. These conformational changes signal completion of 5'-end rRNA processing through protection of the mature 5'-end of the 15S rRNA and stabilization of mS47. The removal of the 5' precursor together with the dissociation of Ccm1 may be catalyzed by the 5'-3' exoribonuclease Pet127. Involved in the specific removal of group I introns in mitochondrial encoded transcripts.</text>
</comment>
<dbReference type="PANTHER" id="PTHR47447">
    <property type="entry name" value="OS03G0856100 PROTEIN"/>
    <property type="match status" value="1"/>
</dbReference>
<feature type="region of interest" description="Disordered" evidence="5">
    <location>
        <begin position="1326"/>
        <end position="1351"/>
    </location>
</feature>
<feature type="region of interest" description="Disordered" evidence="5">
    <location>
        <begin position="108"/>
        <end position="133"/>
    </location>
</feature>
<feature type="region of interest" description="Disordered" evidence="5">
    <location>
        <begin position="1043"/>
        <end position="1084"/>
    </location>
</feature>
<feature type="compositionally biased region" description="Low complexity" evidence="5">
    <location>
        <begin position="1043"/>
        <end position="1052"/>
    </location>
</feature>
<keyword evidence="7" id="KW-1185">Reference proteome</keyword>
<evidence type="ECO:0000256" key="2">
    <source>
        <dbReference type="ARBA" id="ARBA00022737"/>
    </source>
</evidence>
<accession>A0A167PFV0</accession>
<organism evidence="6 7">
    <name type="scientific">Niveomyces insectorum RCEF 264</name>
    <dbReference type="NCBI Taxonomy" id="1081102"/>
    <lineage>
        <taxon>Eukaryota</taxon>
        <taxon>Fungi</taxon>
        <taxon>Dikarya</taxon>
        <taxon>Ascomycota</taxon>
        <taxon>Pezizomycotina</taxon>
        <taxon>Sordariomycetes</taxon>
        <taxon>Hypocreomycetidae</taxon>
        <taxon>Hypocreales</taxon>
        <taxon>Cordycipitaceae</taxon>
        <taxon>Niveomyces</taxon>
    </lineage>
</organism>
<dbReference type="InterPro" id="IPR002885">
    <property type="entry name" value="PPR_rpt"/>
</dbReference>
<proteinExistence type="inferred from homology"/>
<evidence type="ECO:0000313" key="7">
    <source>
        <dbReference type="Proteomes" id="UP000076874"/>
    </source>
</evidence>
<dbReference type="Pfam" id="PF13812">
    <property type="entry name" value="PPR_3"/>
    <property type="match status" value="2"/>
</dbReference>
<comment type="caution">
    <text evidence="6">The sequence shown here is derived from an EMBL/GenBank/DDBJ whole genome shotgun (WGS) entry which is preliminary data.</text>
</comment>
<dbReference type="STRING" id="1081102.A0A167PFV0"/>
<dbReference type="EMBL" id="AZHD01000016">
    <property type="protein sequence ID" value="OAA56614.1"/>
    <property type="molecule type" value="Genomic_DNA"/>
</dbReference>
<protein>
    <submittedName>
        <fullName evidence="6">Translation regulator</fullName>
    </submittedName>
</protein>
<feature type="region of interest" description="Disordered" evidence="5">
    <location>
        <begin position="895"/>
        <end position="927"/>
    </location>
</feature>
<evidence type="ECO:0000256" key="1">
    <source>
        <dbReference type="ARBA" id="ARBA00006192"/>
    </source>
</evidence>
<evidence type="ECO:0000256" key="3">
    <source>
        <dbReference type="ARBA" id="ARBA00044493"/>
    </source>
</evidence>
<feature type="compositionally biased region" description="Low complexity" evidence="5">
    <location>
        <begin position="1071"/>
        <end position="1084"/>
    </location>
</feature>
<evidence type="ECO:0000313" key="6">
    <source>
        <dbReference type="EMBL" id="OAA56614.1"/>
    </source>
</evidence>
<feature type="compositionally biased region" description="Basic and acidic residues" evidence="5">
    <location>
        <begin position="1336"/>
        <end position="1348"/>
    </location>
</feature>
<feature type="region of interest" description="Disordered" evidence="5">
    <location>
        <begin position="1207"/>
        <end position="1255"/>
    </location>
</feature>
<dbReference type="Gene3D" id="1.25.40.10">
    <property type="entry name" value="Tetratricopeptide repeat domain"/>
    <property type="match status" value="2"/>
</dbReference>
<dbReference type="InterPro" id="IPR011990">
    <property type="entry name" value="TPR-like_helical_dom_sf"/>
</dbReference>
<comment type="subunit">
    <text evidence="4">Binds to mitochondrial small subunit 15S rRNA.</text>
</comment>
<gene>
    <name evidence="6" type="ORF">SPI_07621</name>
</gene>
<feature type="compositionally biased region" description="Low complexity" evidence="5">
    <location>
        <begin position="1216"/>
        <end position="1231"/>
    </location>
</feature>
<comment type="similarity">
    <text evidence="1">Belongs to the CCM1 family.</text>
</comment>